<feature type="region of interest" description="Disordered" evidence="1">
    <location>
        <begin position="1"/>
        <end position="40"/>
    </location>
</feature>
<sequence length="272" mass="27063">MRTELPADRLQRRLGAVTDADTDSDPDGESDTPPDTALARWLPDTPATGAAGWWAAVRADPGRAGVLALAAVGVLAVLVTVFVVVRGDAPAVAAAKLPPVQEVSAESSLPPETDTAVVVSVVGLVHRPGLVTLKPGARIADALDAVGGALDGADLLGLNLARKLGDGEQIVVGIAAPPGQPTVMGSSVTAETPAGAGAGAADAPDASGGGTVDLNTATADQLDALPGVGPVTAAAIIAWREANGRFTSVDQLSAVDGIGPARLEKLRPHVHV</sequence>
<dbReference type="InterPro" id="IPR003583">
    <property type="entry name" value="Hlx-hairpin-Hlx_DNA-bd_motif"/>
</dbReference>
<keyword evidence="4" id="KW-0238">DNA-binding</keyword>
<dbReference type="GO" id="GO:0006281">
    <property type="term" value="P:DNA repair"/>
    <property type="evidence" value="ECO:0007669"/>
    <property type="project" value="InterPro"/>
</dbReference>
<dbReference type="GeneID" id="74303815"/>
<evidence type="ECO:0000313" key="5">
    <source>
        <dbReference type="Proteomes" id="UP000325690"/>
    </source>
</evidence>
<evidence type="ECO:0000256" key="1">
    <source>
        <dbReference type="SAM" id="MobiDB-lite"/>
    </source>
</evidence>
<reference evidence="4 5" key="1">
    <citation type="submission" date="2012-10" db="EMBL/GenBank/DDBJ databases">
        <title>The draft sequence of the Mycobacterium pheli genome.</title>
        <authorList>
            <person name="Pettersson B.M.F."/>
            <person name="Das S."/>
            <person name="Dasgupta S."/>
            <person name="Bhattacharya A."/>
            <person name="Kirsebom L.A."/>
        </authorList>
    </citation>
    <scope>NUCLEOTIDE SEQUENCE [LARGE SCALE GENOMIC DNA]</scope>
    <source>
        <strain evidence="4 5">CCUG 21000</strain>
    </source>
</reference>
<dbReference type="PANTHER" id="PTHR21180:SF32">
    <property type="entry name" value="ENDONUCLEASE_EXONUCLEASE_PHOSPHATASE FAMILY DOMAIN-CONTAINING PROTEIN 1"/>
    <property type="match status" value="1"/>
</dbReference>
<gene>
    <name evidence="4" type="ORF">MPHL21000_26065</name>
</gene>
<keyword evidence="2" id="KW-0812">Transmembrane</keyword>
<feature type="compositionally biased region" description="Low complexity" evidence="1">
    <location>
        <begin position="193"/>
        <end position="206"/>
    </location>
</feature>
<dbReference type="GO" id="GO:0015627">
    <property type="term" value="C:type II protein secretion system complex"/>
    <property type="evidence" value="ECO:0007669"/>
    <property type="project" value="TreeGrafter"/>
</dbReference>
<evidence type="ECO:0000256" key="2">
    <source>
        <dbReference type="SAM" id="Phobius"/>
    </source>
</evidence>
<dbReference type="InterPro" id="IPR010994">
    <property type="entry name" value="RuvA_2-like"/>
</dbReference>
<feature type="domain" description="Helix-hairpin-helix DNA-binding motif class 1" evidence="3">
    <location>
        <begin position="250"/>
        <end position="269"/>
    </location>
</feature>
<feature type="compositionally biased region" description="Basic and acidic residues" evidence="1">
    <location>
        <begin position="1"/>
        <end position="11"/>
    </location>
</feature>
<dbReference type="EMBL" id="ANBP01000056">
    <property type="protein sequence ID" value="KAB7751080.1"/>
    <property type="molecule type" value="Genomic_DNA"/>
</dbReference>
<keyword evidence="2" id="KW-1133">Transmembrane helix</keyword>
<dbReference type="SMART" id="SM00278">
    <property type="entry name" value="HhH1"/>
    <property type="match status" value="2"/>
</dbReference>
<keyword evidence="5" id="KW-1185">Reference proteome</keyword>
<dbReference type="Gene3D" id="1.10.150.320">
    <property type="entry name" value="Photosystem II 12 kDa extrinsic protein"/>
    <property type="match status" value="1"/>
</dbReference>
<dbReference type="InterPro" id="IPR019554">
    <property type="entry name" value="Soluble_ligand-bd"/>
</dbReference>
<dbReference type="RefSeq" id="WP_040635655.1">
    <property type="nucleotide sequence ID" value="NZ_ANBO01000041.1"/>
</dbReference>
<feature type="region of interest" description="Disordered" evidence="1">
    <location>
        <begin position="181"/>
        <end position="212"/>
    </location>
</feature>
<protein>
    <submittedName>
        <fullName evidence="4">DNA-binding protein</fullName>
    </submittedName>
</protein>
<feature type="transmembrane region" description="Helical" evidence="2">
    <location>
        <begin position="66"/>
        <end position="85"/>
    </location>
</feature>
<dbReference type="NCBIfam" id="TIGR00426">
    <property type="entry name" value="competence protein ComEA helix-hairpin-helix repeat region"/>
    <property type="match status" value="1"/>
</dbReference>
<dbReference type="Gene3D" id="3.10.560.10">
    <property type="entry name" value="Outer membrane lipoprotein wza domain like"/>
    <property type="match status" value="1"/>
</dbReference>
<dbReference type="GO" id="GO:0015628">
    <property type="term" value="P:protein secretion by the type II secretion system"/>
    <property type="evidence" value="ECO:0007669"/>
    <property type="project" value="TreeGrafter"/>
</dbReference>
<dbReference type="Pfam" id="PF10531">
    <property type="entry name" value="SLBB"/>
    <property type="match status" value="1"/>
</dbReference>
<evidence type="ECO:0000313" key="4">
    <source>
        <dbReference type="EMBL" id="KAB7751080.1"/>
    </source>
</evidence>
<name>A0A5N5USH8_MYCPH</name>
<accession>A0A5N5USH8</accession>
<dbReference type="GO" id="GO:0003677">
    <property type="term" value="F:DNA binding"/>
    <property type="evidence" value="ECO:0007669"/>
    <property type="project" value="UniProtKB-KW"/>
</dbReference>
<feature type="domain" description="Helix-hairpin-helix DNA-binding motif class 1" evidence="3">
    <location>
        <begin position="220"/>
        <end position="239"/>
    </location>
</feature>
<proteinExistence type="predicted"/>
<dbReference type="PANTHER" id="PTHR21180">
    <property type="entry name" value="ENDONUCLEASE/EXONUCLEASE/PHOSPHATASE FAMILY DOMAIN-CONTAINING PROTEIN 1"/>
    <property type="match status" value="1"/>
</dbReference>
<dbReference type="AlphaFoldDB" id="A0A5N5USH8"/>
<dbReference type="Pfam" id="PF12836">
    <property type="entry name" value="HHH_3"/>
    <property type="match status" value="1"/>
</dbReference>
<feature type="compositionally biased region" description="Acidic residues" evidence="1">
    <location>
        <begin position="20"/>
        <end position="32"/>
    </location>
</feature>
<comment type="caution">
    <text evidence="4">The sequence shown here is derived from an EMBL/GenBank/DDBJ whole genome shotgun (WGS) entry which is preliminary data.</text>
</comment>
<organism evidence="4 5">
    <name type="scientific">Mycolicibacterium phlei DSM 43239 = CCUG 21000</name>
    <dbReference type="NCBI Taxonomy" id="1226750"/>
    <lineage>
        <taxon>Bacteria</taxon>
        <taxon>Bacillati</taxon>
        <taxon>Actinomycetota</taxon>
        <taxon>Actinomycetes</taxon>
        <taxon>Mycobacteriales</taxon>
        <taxon>Mycobacteriaceae</taxon>
        <taxon>Mycolicibacterium</taxon>
    </lineage>
</organism>
<dbReference type="InterPro" id="IPR004509">
    <property type="entry name" value="Competence_ComEA_HhH"/>
</dbReference>
<keyword evidence="2" id="KW-0472">Membrane</keyword>
<dbReference type="Proteomes" id="UP000325690">
    <property type="component" value="Unassembled WGS sequence"/>
</dbReference>
<dbReference type="InterPro" id="IPR051675">
    <property type="entry name" value="Endo/Exo/Phosphatase_dom_1"/>
</dbReference>
<evidence type="ECO:0000259" key="3">
    <source>
        <dbReference type="SMART" id="SM00278"/>
    </source>
</evidence>
<dbReference type="SUPFAM" id="SSF47781">
    <property type="entry name" value="RuvA domain 2-like"/>
    <property type="match status" value="1"/>
</dbReference>